<evidence type="ECO:0000256" key="5">
    <source>
        <dbReference type="ARBA" id="ARBA00029758"/>
    </source>
</evidence>
<dbReference type="GO" id="GO:0008830">
    <property type="term" value="F:dTDP-4-dehydrorhamnose 3,5-epimerase activity"/>
    <property type="evidence" value="ECO:0007669"/>
    <property type="project" value="UniProtKB-EC"/>
</dbReference>
<dbReference type="InterPro" id="IPR014710">
    <property type="entry name" value="RmlC-like_jellyroll"/>
</dbReference>
<dbReference type="RefSeq" id="WP_175211235.1">
    <property type="nucleotide sequence ID" value="NZ_CADILG010000082.1"/>
</dbReference>
<feature type="active site" description="Proton donor" evidence="8">
    <location>
        <position position="131"/>
    </location>
</feature>
<dbReference type="Pfam" id="PF00908">
    <property type="entry name" value="dTDP_sugar_isom"/>
    <property type="match status" value="1"/>
</dbReference>
<sequence length="189" mass="20281">MRAEALAIPGCYLLTLPCFPDARGEFRKLLHAPSLAALGLETGFVESYVSVSHRGVLRGLHFQLPPSDHAKLVSCLTGRARDGLLDLRRGSPAYGQSLSLMLDGSVPQALYVPRGVAHGFAAHSDGTALLYYTTTVHDPERDAGVHADSAGIDWWADAADMGVPIMSPRDAALPRFQDFESPFVHGESA</sequence>
<keyword evidence="10" id="KW-1185">Reference proteome</keyword>
<proteinExistence type="predicted"/>
<name>A0A6S7F2R8_9BURK</name>
<evidence type="ECO:0000256" key="6">
    <source>
        <dbReference type="ARBA" id="ARBA00031424"/>
    </source>
</evidence>
<dbReference type="Proteomes" id="UP000494117">
    <property type="component" value="Unassembled WGS sequence"/>
</dbReference>
<protein>
    <recommendedName>
        <fullName evidence="4">dTDP-4-dehydrorhamnose 3,5-epimerase</fullName>
        <ecNumber evidence="3">5.1.3.13</ecNumber>
    </recommendedName>
    <alternativeName>
        <fullName evidence="6">Thymidine diphospho-4-keto-rhamnose 3,5-epimerase</fullName>
    </alternativeName>
    <alternativeName>
        <fullName evidence="5">dTDP-4-keto-6-deoxyglucose 3,5-epimerase</fullName>
    </alternativeName>
    <alternativeName>
        <fullName evidence="7">dTDP-6-deoxy-D-xylo-4-hexulose 3,5-epimerase</fullName>
    </alternativeName>
</protein>
<reference evidence="9 10" key="1">
    <citation type="submission" date="2020-04" db="EMBL/GenBank/DDBJ databases">
        <authorList>
            <person name="De Canck E."/>
        </authorList>
    </citation>
    <scope>NUCLEOTIDE SEQUENCE [LARGE SCALE GENOMIC DNA]</scope>
    <source>
        <strain evidence="9 10">LMG 26858</strain>
    </source>
</reference>
<dbReference type="PANTHER" id="PTHR21047:SF2">
    <property type="entry name" value="THYMIDINE DIPHOSPHO-4-KETO-RHAMNOSE 3,5-EPIMERASE"/>
    <property type="match status" value="1"/>
</dbReference>
<keyword evidence="9" id="KW-0413">Isomerase</keyword>
<evidence type="ECO:0000313" key="9">
    <source>
        <dbReference type="EMBL" id="CAB3926979.1"/>
    </source>
</evidence>
<evidence type="ECO:0000256" key="4">
    <source>
        <dbReference type="ARBA" id="ARBA00019595"/>
    </source>
</evidence>
<comment type="function">
    <text evidence="2">Catalyzes the epimerization of the C3' and C5'positions of dTDP-6-deoxy-D-xylo-4-hexulose, forming dTDP-6-deoxy-L-lyxo-4-hexulose.</text>
</comment>
<dbReference type="GO" id="GO:0005829">
    <property type="term" value="C:cytosol"/>
    <property type="evidence" value="ECO:0007669"/>
    <property type="project" value="TreeGrafter"/>
</dbReference>
<dbReference type="PANTHER" id="PTHR21047">
    <property type="entry name" value="DTDP-6-DEOXY-D-GLUCOSE-3,5 EPIMERASE"/>
    <property type="match status" value="1"/>
</dbReference>
<dbReference type="EMBL" id="CADILG010000082">
    <property type="protein sequence ID" value="CAB3926979.1"/>
    <property type="molecule type" value="Genomic_DNA"/>
</dbReference>
<dbReference type="GO" id="GO:0019305">
    <property type="term" value="P:dTDP-rhamnose biosynthetic process"/>
    <property type="evidence" value="ECO:0007669"/>
    <property type="project" value="TreeGrafter"/>
</dbReference>
<evidence type="ECO:0000256" key="7">
    <source>
        <dbReference type="ARBA" id="ARBA00033311"/>
    </source>
</evidence>
<dbReference type="InterPro" id="IPR011051">
    <property type="entry name" value="RmlC_Cupin_sf"/>
</dbReference>
<feature type="active site" description="Proton acceptor" evidence="8">
    <location>
        <position position="61"/>
    </location>
</feature>
<gene>
    <name evidence="9" type="primary">rmlC_2</name>
    <name evidence="9" type="ORF">LMG26858_05950</name>
</gene>
<comment type="catalytic activity">
    <reaction evidence="1">
        <text>dTDP-4-dehydro-6-deoxy-alpha-D-glucose = dTDP-4-dehydro-beta-L-rhamnose</text>
        <dbReference type="Rhea" id="RHEA:16969"/>
        <dbReference type="ChEBI" id="CHEBI:57649"/>
        <dbReference type="ChEBI" id="CHEBI:62830"/>
        <dbReference type="EC" id="5.1.3.13"/>
    </reaction>
</comment>
<evidence type="ECO:0000256" key="1">
    <source>
        <dbReference type="ARBA" id="ARBA00001298"/>
    </source>
</evidence>
<dbReference type="SUPFAM" id="SSF51182">
    <property type="entry name" value="RmlC-like cupins"/>
    <property type="match status" value="1"/>
</dbReference>
<evidence type="ECO:0000313" key="10">
    <source>
        <dbReference type="Proteomes" id="UP000494117"/>
    </source>
</evidence>
<accession>A0A6S7F2R8</accession>
<dbReference type="AlphaFoldDB" id="A0A6S7F2R8"/>
<evidence type="ECO:0000256" key="2">
    <source>
        <dbReference type="ARBA" id="ARBA00001997"/>
    </source>
</evidence>
<dbReference type="GO" id="GO:0000271">
    <property type="term" value="P:polysaccharide biosynthetic process"/>
    <property type="evidence" value="ECO:0007669"/>
    <property type="project" value="TreeGrafter"/>
</dbReference>
<evidence type="ECO:0000256" key="3">
    <source>
        <dbReference type="ARBA" id="ARBA00012098"/>
    </source>
</evidence>
<dbReference type="CDD" id="cd00438">
    <property type="entry name" value="cupin_RmlC"/>
    <property type="match status" value="1"/>
</dbReference>
<dbReference type="InterPro" id="IPR000888">
    <property type="entry name" value="RmlC-like"/>
</dbReference>
<dbReference type="EC" id="5.1.3.13" evidence="3"/>
<dbReference type="Gene3D" id="2.60.120.10">
    <property type="entry name" value="Jelly Rolls"/>
    <property type="match status" value="1"/>
</dbReference>
<evidence type="ECO:0000256" key="8">
    <source>
        <dbReference type="PIRSR" id="PIRSR600888-1"/>
    </source>
</evidence>
<organism evidence="9 10">
    <name type="scientific">Achromobacter anxifer</name>
    <dbReference type="NCBI Taxonomy" id="1287737"/>
    <lineage>
        <taxon>Bacteria</taxon>
        <taxon>Pseudomonadati</taxon>
        <taxon>Pseudomonadota</taxon>
        <taxon>Betaproteobacteria</taxon>
        <taxon>Burkholderiales</taxon>
        <taxon>Alcaligenaceae</taxon>
        <taxon>Achromobacter</taxon>
    </lineage>
</organism>